<comment type="caution">
    <text evidence="13">The sequence shown here is derived from an EMBL/GenBank/DDBJ whole genome shotgun (WGS) entry which is preliminary data.</text>
</comment>
<feature type="domain" description="IKBKB scaffold dimerization" evidence="12">
    <location>
        <begin position="80"/>
        <end position="354"/>
    </location>
</feature>
<dbReference type="PANTHER" id="PTHR22969">
    <property type="entry name" value="IKB KINASE"/>
    <property type="match status" value="1"/>
</dbReference>
<evidence type="ECO:0000256" key="4">
    <source>
        <dbReference type="ARBA" id="ARBA00022527"/>
    </source>
</evidence>
<dbReference type="GO" id="GO:0005634">
    <property type="term" value="C:nucleus"/>
    <property type="evidence" value="ECO:0007669"/>
    <property type="project" value="UniProtKB-SubCell"/>
</dbReference>
<dbReference type="FunFam" id="1.20.1270.250:FF:000004">
    <property type="match status" value="1"/>
</dbReference>
<evidence type="ECO:0000256" key="10">
    <source>
        <dbReference type="ARBA" id="ARBA00023242"/>
    </source>
</evidence>
<dbReference type="GO" id="GO:0033209">
    <property type="term" value="P:tumor necrosis factor-mediated signaling pathway"/>
    <property type="evidence" value="ECO:0007669"/>
    <property type="project" value="TreeGrafter"/>
</dbReference>
<keyword evidence="6" id="KW-0808">Transferase</keyword>
<dbReference type="Pfam" id="PF18397">
    <property type="entry name" value="IKBKB_SDD"/>
    <property type="match status" value="1"/>
</dbReference>
<dbReference type="FunFam" id="3.10.20.90:FF:000061">
    <property type="entry name" value="Inhibitor of nuclear factor kappa-B kinase subunit alpha"/>
    <property type="match status" value="1"/>
</dbReference>
<keyword evidence="4" id="KW-0723">Serine/threonine-protein kinase</keyword>
<keyword evidence="7" id="KW-0547">Nucleotide-binding</keyword>
<dbReference type="Gene3D" id="3.10.20.90">
    <property type="entry name" value="Phosphatidylinositol 3-kinase Catalytic Subunit, Chain A, domain 1"/>
    <property type="match status" value="1"/>
</dbReference>
<evidence type="ECO:0000256" key="1">
    <source>
        <dbReference type="ARBA" id="ARBA00004123"/>
    </source>
</evidence>
<dbReference type="InterPro" id="IPR051180">
    <property type="entry name" value="IKK"/>
</dbReference>
<evidence type="ECO:0000256" key="11">
    <source>
        <dbReference type="SAM" id="MobiDB-lite"/>
    </source>
</evidence>
<feature type="compositionally biased region" description="Low complexity" evidence="11">
    <location>
        <begin position="372"/>
        <end position="393"/>
    </location>
</feature>
<proteinExistence type="predicted"/>
<sequence>VLFLQIVHILNMTSAKIVSFLLHPEESLHSLQNRIEFETGISTGNQELLLETGICLDPRKPASQCVIDGVRGWDSYMVYLFDKSKTVYDGPFASRSLSDCVNYIVQDSKIQLPIPQLRKVWAEAVHYVIGLKEDYSRLFQGQRAAIAAALADSANSACYQEKPFVRMRDGLKKHQPQFHVPETNSVQERITRFTHSLTSEKMLKAWKEMEEKASQCAQAEDIGYLDEQIMALHTEIVELQKSPYARRQGEVMETLEQRAIDLYKQLKARPPDHAYSDSTDMVKIIVQTVQSQDRVLKELFGHLSKLLGCKQKIIDLLPEIEVALNNIKEADNSVMQMQGKRQREIWHLLKIACTQSSSRSLVSSSLEGTASTPAATWNSSSSSGNSAPHPLSSLAAPEDGENFADVIQENVNYLELFSSILQEVRQEQSCMMVS</sequence>
<keyword evidence="14" id="KW-1185">Reference proteome</keyword>
<feature type="non-terminal residue" evidence="13">
    <location>
        <position position="1"/>
    </location>
</feature>
<comment type="subcellular location">
    <subcellularLocation>
        <location evidence="2">Cytoplasm</location>
    </subcellularLocation>
    <subcellularLocation>
        <location evidence="1">Nucleus</location>
    </subcellularLocation>
</comment>
<dbReference type="GO" id="GO:0008384">
    <property type="term" value="F:IkappaB kinase activity"/>
    <property type="evidence" value="ECO:0007669"/>
    <property type="project" value="TreeGrafter"/>
</dbReference>
<evidence type="ECO:0000313" key="14">
    <source>
        <dbReference type="Proteomes" id="UP000524007"/>
    </source>
</evidence>
<evidence type="ECO:0000256" key="8">
    <source>
        <dbReference type="ARBA" id="ARBA00022777"/>
    </source>
</evidence>
<keyword evidence="10" id="KW-0539">Nucleus</keyword>
<gene>
    <name evidence="13" type="primary">Chuk</name>
    <name evidence="13" type="ORF">LEILUT_R01968</name>
</gene>
<keyword evidence="8 13" id="KW-0418">Kinase</keyword>
<accession>A0A7L2A5U2</accession>
<dbReference type="PANTHER" id="PTHR22969:SF13">
    <property type="entry name" value="INHIBITOR OF NUCLEAR FACTOR KAPPA-B KINASE SUBUNIT ALPHA"/>
    <property type="match status" value="1"/>
</dbReference>
<keyword evidence="5" id="KW-0597">Phosphoprotein</keyword>
<evidence type="ECO:0000256" key="2">
    <source>
        <dbReference type="ARBA" id="ARBA00004496"/>
    </source>
</evidence>
<evidence type="ECO:0000256" key="6">
    <source>
        <dbReference type="ARBA" id="ARBA00022679"/>
    </source>
</evidence>
<dbReference type="GO" id="GO:0008385">
    <property type="term" value="C:IkappaB kinase complex"/>
    <property type="evidence" value="ECO:0007669"/>
    <property type="project" value="TreeGrafter"/>
</dbReference>
<feature type="region of interest" description="Disordered" evidence="11">
    <location>
        <begin position="372"/>
        <end position="395"/>
    </location>
</feature>
<reference evidence="13 14" key="1">
    <citation type="submission" date="2019-09" db="EMBL/GenBank/DDBJ databases">
        <title>Bird 10,000 Genomes (B10K) Project - Family phase.</title>
        <authorList>
            <person name="Zhang G."/>
        </authorList>
    </citation>
    <scope>NUCLEOTIDE SEQUENCE [LARGE SCALE GENOMIC DNA]</scope>
    <source>
        <strain evidence="13">B10K-DU-002-43</strain>
        <tissue evidence="13">Muscle</tissue>
    </source>
</reference>
<evidence type="ECO:0000256" key="9">
    <source>
        <dbReference type="ARBA" id="ARBA00022840"/>
    </source>
</evidence>
<dbReference type="GO" id="GO:0045944">
    <property type="term" value="P:positive regulation of transcription by RNA polymerase II"/>
    <property type="evidence" value="ECO:0007669"/>
    <property type="project" value="TreeGrafter"/>
</dbReference>
<evidence type="ECO:0000313" key="13">
    <source>
        <dbReference type="EMBL" id="NXP40564.1"/>
    </source>
</evidence>
<protein>
    <submittedName>
        <fullName evidence="13">IKKA kinase</fullName>
    </submittedName>
</protein>
<dbReference type="AlphaFoldDB" id="A0A7L2A5U2"/>
<evidence type="ECO:0000256" key="5">
    <source>
        <dbReference type="ARBA" id="ARBA00022553"/>
    </source>
</evidence>
<keyword evidence="3" id="KW-0963">Cytoplasm</keyword>
<keyword evidence="9" id="KW-0067">ATP-binding</keyword>
<dbReference type="CDD" id="cd17046">
    <property type="entry name" value="Ubl_IKKA_like"/>
    <property type="match status" value="1"/>
</dbReference>
<name>A0A7L2A5U2_LEILU</name>
<dbReference type="InterPro" id="IPR041185">
    <property type="entry name" value="IKBKB_SDD"/>
</dbReference>
<dbReference type="Gene3D" id="1.20.1270.250">
    <property type="match status" value="1"/>
</dbReference>
<organism evidence="13 14">
    <name type="scientific">Leiothrix lutea</name>
    <name type="common">Red-billed leiothrix</name>
    <name type="synonym">Sylvia lutea</name>
    <dbReference type="NCBI Taxonomy" id="36275"/>
    <lineage>
        <taxon>Eukaryota</taxon>
        <taxon>Metazoa</taxon>
        <taxon>Chordata</taxon>
        <taxon>Craniata</taxon>
        <taxon>Vertebrata</taxon>
        <taxon>Euteleostomi</taxon>
        <taxon>Archelosauria</taxon>
        <taxon>Archosauria</taxon>
        <taxon>Dinosauria</taxon>
        <taxon>Saurischia</taxon>
        <taxon>Theropoda</taxon>
        <taxon>Coelurosauria</taxon>
        <taxon>Aves</taxon>
        <taxon>Neognathae</taxon>
        <taxon>Neoaves</taxon>
        <taxon>Telluraves</taxon>
        <taxon>Australaves</taxon>
        <taxon>Passeriformes</taxon>
        <taxon>Sylvioidea</taxon>
        <taxon>Leiothrichidae</taxon>
        <taxon>Leiothrix</taxon>
    </lineage>
</organism>
<evidence type="ECO:0000256" key="7">
    <source>
        <dbReference type="ARBA" id="ARBA00022741"/>
    </source>
</evidence>
<dbReference type="InterPro" id="IPR046375">
    <property type="entry name" value="IKBKB_SDD_sf"/>
</dbReference>
<dbReference type="Proteomes" id="UP000524007">
    <property type="component" value="Unassembled WGS sequence"/>
</dbReference>
<evidence type="ECO:0000259" key="12">
    <source>
        <dbReference type="Pfam" id="PF18397"/>
    </source>
</evidence>
<feature type="non-terminal residue" evidence="13">
    <location>
        <position position="434"/>
    </location>
</feature>
<dbReference type="GO" id="GO:0005524">
    <property type="term" value="F:ATP binding"/>
    <property type="evidence" value="ECO:0007669"/>
    <property type="project" value="UniProtKB-KW"/>
</dbReference>
<evidence type="ECO:0000256" key="3">
    <source>
        <dbReference type="ARBA" id="ARBA00022490"/>
    </source>
</evidence>
<dbReference type="EMBL" id="VXBY01003424">
    <property type="protein sequence ID" value="NXP40564.1"/>
    <property type="molecule type" value="Genomic_DNA"/>
</dbReference>